<proteinExistence type="predicted"/>
<dbReference type="Proteomes" id="UP000050867">
    <property type="component" value="Unassembled WGS sequence"/>
</dbReference>
<comment type="caution">
    <text evidence="2">The sequence shown here is derived from an EMBL/GenBank/DDBJ whole genome shotgun (WGS) entry which is preliminary data.</text>
</comment>
<protein>
    <submittedName>
        <fullName evidence="2">Uncharacterized protein</fullName>
    </submittedName>
</protein>
<organism evidence="2 3">
    <name type="scientific">Wenjunlia vitaminophila</name>
    <name type="common">Streptomyces vitaminophilus</name>
    <dbReference type="NCBI Taxonomy" id="76728"/>
    <lineage>
        <taxon>Bacteria</taxon>
        <taxon>Bacillati</taxon>
        <taxon>Actinomycetota</taxon>
        <taxon>Actinomycetes</taxon>
        <taxon>Kitasatosporales</taxon>
        <taxon>Streptomycetaceae</taxon>
        <taxon>Wenjunlia</taxon>
    </lineage>
</organism>
<reference evidence="2 3" key="1">
    <citation type="submission" date="2015-10" db="EMBL/GenBank/DDBJ databases">
        <title>Draft genome sequence of pyrrolomycin-producing Streptomyces vitaminophilus.</title>
        <authorList>
            <person name="Graham D.E."/>
            <person name="Mahan K.M."/>
            <person name="Klingeman D.M."/>
            <person name="Hettich R.L."/>
            <person name="Parry R.J."/>
        </authorList>
    </citation>
    <scope>NUCLEOTIDE SEQUENCE [LARGE SCALE GENOMIC DNA]</scope>
    <source>
        <strain evidence="2 3">ATCC 31673</strain>
    </source>
</reference>
<evidence type="ECO:0000313" key="3">
    <source>
        <dbReference type="Proteomes" id="UP000050867"/>
    </source>
</evidence>
<dbReference type="RefSeq" id="WP_018386816.1">
    <property type="nucleotide sequence ID" value="NZ_LLZU01000010.1"/>
</dbReference>
<gene>
    <name evidence="2" type="ORF">AQ490_18955</name>
</gene>
<sequence>MIVVLVGGRRERGTTAESEPFEATSVSLASDTPLDTSSGVAHPAHMVTYLQETPAPELGAEMIAEIEEIFTDTFIAPVACRVQGEGCTGAVGCCPGLVCVSTNGFSGFCQQP</sequence>
<dbReference type="OrthoDB" id="4254349at2"/>
<dbReference type="EMBL" id="LLZU01000010">
    <property type="protein sequence ID" value="KRV49778.1"/>
    <property type="molecule type" value="Genomic_DNA"/>
</dbReference>
<feature type="compositionally biased region" description="Polar residues" evidence="1">
    <location>
        <begin position="24"/>
        <end position="34"/>
    </location>
</feature>
<keyword evidence="3" id="KW-1185">Reference proteome</keyword>
<dbReference type="AlphaFoldDB" id="A0A0T6LVB7"/>
<name>A0A0T6LVB7_WENVI</name>
<accession>A0A0T6LVB7</accession>
<evidence type="ECO:0000313" key="2">
    <source>
        <dbReference type="EMBL" id="KRV49778.1"/>
    </source>
</evidence>
<feature type="region of interest" description="Disordered" evidence="1">
    <location>
        <begin position="1"/>
        <end position="34"/>
    </location>
</feature>
<evidence type="ECO:0000256" key="1">
    <source>
        <dbReference type="SAM" id="MobiDB-lite"/>
    </source>
</evidence>
<dbReference type="STRING" id="76728.AQ490_18955"/>